<protein>
    <submittedName>
        <fullName evidence="3">Tetratricopeptide repeat protein</fullName>
    </submittedName>
</protein>
<dbReference type="RefSeq" id="WP_147252195.1">
    <property type="nucleotide sequence ID" value="NZ_QNRO01000004.1"/>
</dbReference>
<comment type="caution">
    <text evidence="3">The sequence shown here is derived from an EMBL/GenBank/DDBJ whole genome shotgun (WGS) entry which is preliminary data.</text>
</comment>
<dbReference type="EMBL" id="QNRO01000004">
    <property type="protein sequence ID" value="RBP32320.1"/>
    <property type="molecule type" value="Genomic_DNA"/>
</dbReference>
<dbReference type="Gene3D" id="1.25.40.10">
    <property type="entry name" value="Tetratricopeptide repeat domain"/>
    <property type="match status" value="1"/>
</dbReference>
<keyword evidence="2" id="KW-0732">Signal</keyword>
<feature type="chain" id="PRO_5016850881" evidence="2">
    <location>
        <begin position="23"/>
        <end position="438"/>
    </location>
</feature>
<name>A0A366GW61_9GAMM</name>
<dbReference type="InterPro" id="IPR019734">
    <property type="entry name" value="TPR_rpt"/>
</dbReference>
<reference evidence="3 4" key="1">
    <citation type="submission" date="2018-06" db="EMBL/GenBank/DDBJ databases">
        <title>Freshwater and sediment microbial communities from various areas in North America, analyzing microbe dynamics in response to fracking.</title>
        <authorList>
            <person name="Lamendella R."/>
        </authorList>
    </citation>
    <scope>NUCLEOTIDE SEQUENCE [LARGE SCALE GENOMIC DNA]</scope>
    <source>
        <strain evidence="3 4">114J</strain>
    </source>
</reference>
<accession>A0A366GW61</accession>
<dbReference type="SUPFAM" id="SSF48452">
    <property type="entry name" value="TPR-like"/>
    <property type="match status" value="1"/>
</dbReference>
<evidence type="ECO:0000313" key="3">
    <source>
        <dbReference type="EMBL" id="RBP32320.1"/>
    </source>
</evidence>
<evidence type="ECO:0000256" key="2">
    <source>
        <dbReference type="SAM" id="SignalP"/>
    </source>
</evidence>
<dbReference type="Proteomes" id="UP000252995">
    <property type="component" value="Unassembled WGS sequence"/>
</dbReference>
<feature type="signal peptide" evidence="2">
    <location>
        <begin position="1"/>
        <end position="22"/>
    </location>
</feature>
<dbReference type="Pfam" id="PF13432">
    <property type="entry name" value="TPR_16"/>
    <property type="match status" value="1"/>
</dbReference>
<evidence type="ECO:0000256" key="1">
    <source>
        <dbReference type="PROSITE-ProRule" id="PRU00339"/>
    </source>
</evidence>
<feature type="repeat" description="TPR" evidence="1">
    <location>
        <begin position="63"/>
        <end position="96"/>
    </location>
</feature>
<sequence length="438" mass="48971">MLLRPVHLLLVTWLTILSPVSAADASPKAAERFRAGIAAFKAGDLDQARVLLESAASLGMESRALIYNLGVLYYKTGDFPNAEHMFRQLTETGQRSLAFYNLGLIALARDDKASARTAFREVVDTGDADNLTQLAAAQLDRLGAQTPLPPWQALASLSAGYEDNIGLFPDEAATTIEDSFLESVAAVSGYLHRQGKHGFRLQGQAYAREYDSEDEFNSHLARLDTNWEYRLDDYRLYAGVGGDKLWYGGKPREERARISTGLSTSACAIAAERAQCSVSARAEHVSATSRYDAYDGRHYRLDARYRARLGNWGGGLRYYLDYDDRRNLETEWEYFSVSPLGQTLEISTSYYPIPALEVGGVLGYRYNFYRNAHRLSVPEGTWIINRVDQRLSLGVNADYRINDTFSVVAGWRGVRNESNIPRYEYKRSTATLGVTVLL</sequence>
<gene>
    <name evidence="3" type="ORF">DET50_10489</name>
</gene>
<dbReference type="AlphaFoldDB" id="A0A366GW61"/>
<keyword evidence="1" id="KW-0802">TPR repeat</keyword>
<dbReference type="OrthoDB" id="6348659at2"/>
<evidence type="ECO:0000313" key="4">
    <source>
        <dbReference type="Proteomes" id="UP000252995"/>
    </source>
</evidence>
<dbReference type="PROSITE" id="PS50005">
    <property type="entry name" value="TPR"/>
    <property type="match status" value="1"/>
</dbReference>
<dbReference type="InterPro" id="IPR011990">
    <property type="entry name" value="TPR-like_helical_dom_sf"/>
</dbReference>
<organism evidence="3 4">
    <name type="scientific">Marinobacter pelagius</name>
    <dbReference type="NCBI Taxonomy" id="379482"/>
    <lineage>
        <taxon>Bacteria</taxon>
        <taxon>Pseudomonadati</taxon>
        <taxon>Pseudomonadota</taxon>
        <taxon>Gammaproteobacteria</taxon>
        <taxon>Pseudomonadales</taxon>
        <taxon>Marinobacteraceae</taxon>
        <taxon>Marinobacter</taxon>
    </lineage>
</organism>
<proteinExistence type="predicted"/>